<dbReference type="EMBL" id="LCIB01000021">
    <property type="protein sequence ID" value="KKT46586.1"/>
    <property type="molecule type" value="Genomic_DNA"/>
</dbReference>
<evidence type="ECO:0000256" key="1">
    <source>
        <dbReference type="SAM" id="Phobius"/>
    </source>
</evidence>
<name>A0A0G1HH30_9BACT</name>
<dbReference type="Proteomes" id="UP000034063">
    <property type="component" value="Unassembled WGS sequence"/>
</dbReference>
<keyword evidence="1" id="KW-0472">Membrane</keyword>
<evidence type="ECO:0000313" key="2">
    <source>
        <dbReference type="EMBL" id="KKT46586.1"/>
    </source>
</evidence>
<comment type="caution">
    <text evidence="2">The sequence shown here is derived from an EMBL/GenBank/DDBJ whole genome shotgun (WGS) entry which is preliminary data.</text>
</comment>
<organism evidence="2 3">
    <name type="scientific">Candidatus Gottesmanbacteria bacterium GW2011_GWA2_44_17</name>
    <dbReference type="NCBI Taxonomy" id="1618444"/>
    <lineage>
        <taxon>Bacteria</taxon>
        <taxon>Candidatus Gottesmaniibacteriota</taxon>
    </lineage>
</organism>
<feature type="transmembrane region" description="Helical" evidence="1">
    <location>
        <begin position="62"/>
        <end position="81"/>
    </location>
</feature>
<reference evidence="2 3" key="1">
    <citation type="journal article" date="2015" name="Nature">
        <title>rRNA introns, odd ribosomes, and small enigmatic genomes across a large radiation of phyla.</title>
        <authorList>
            <person name="Brown C.T."/>
            <person name="Hug L.A."/>
            <person name="Thomas B.C."/>
            <person name="Sharon I."/>
            <person name="Castelle C.J."/>
            <person name="Singh A."/>
            <person name="Wilkins M.J."/>
            <person name="Williams K.H."/>
            <person name="Banfield J.F."/>
        </authorList>
    </citation>
    <scope>NUCLEOTIDE SEQUENCE [LARGE SCALE GENOMIC DNA]</scope>
</reference>
<accession>A0A0G1HH30</accession>
<keyword evidence="1" id="KW-0812">Transmembrane</keyword>
<evidence type="ECO:0000313" key="3">
    <source>
        <dbReference type="Proteomes" id="UP000034063"/>
    </source>
</evidence>
<protein>
    <submittedName>
        <fullName evidence="2">Uncharacterized protein</fullName>
    </submittedName>
</protein>
<sequence>MLKRFLLACLIQLLFFLSIWTWPHQSIFQQSFLGNSFFYWYGVLSLIVIIGLLLLLVKRNKFIIIGFCFLFFSWFLAWTSWRDSLPPKTYFPLDDAYSQYIIEKTPYDYGLCHKLKTGERLCSSIGSSVYPLDKYVDQDIVFTAQWRSDWGKPMCHTEPCPSDGRFSVIDILDIRLATPSSPPAL</sequence>
<keyword evidence="1" id="KW-1133">Transmembrane helix</keyword>
<feature type="transmembrane region" description="Helical" evidence="1">
    <location>
        <begin position="37"/>
        <end position="57"/>
    </location>
</feature>
<proteinExistence type="predicted"/>
<gene>
    <name evidence="2" type="ORF">UW37_C0021G0011</name>
</gene>
<dbReference type="AlphaFoldDB" id="A0A0G1HH30"/>